<dbReference type="OrthoDB" id="9810131at2"/>
<gene>
    <name evidence="2" type="ORF">BLX24_18150</name>
</gene>
<reference evidence="2 3" key="1">
    <citation type="submission" date="2016-10" db="EMBL/GenBank/DDBJ databases">
        <title>Arsenicibacter rosenii gen. nov., sp. nov., an efficient arsenic-methylating bacterium isolated from an arsenic-contaminated paddy soil.</title>
        <authorList>
            <person name="Huang K."/>
        </authorList>
    </citation>
    <scope>NUCLEOTIDE SEQUENCE [LARGE SCALE GENOMIC DNA]</scope>
    <source>
        <strain evidence="2 3">SM-1</strain>
    </source>
</reference>
<dbReference type="RefSeq" id="WP_071504615.1">
    <property type="nucleotide sequence ID" value="NZ_MORL01000010.1"/>
</dbReference>
<keyword evidence="3" id="KW-1185">Reference proteome</keyword>
<evidence type="ECO:0000313" key="2">
    <source>
        <dbReference type="EMBL" id="OIN57674.1"/>
    </source>
</evidence>
<accession>A0A1S2VG29</accession>
<comment type="caution">
    <text evidence="2">The sequence shown here is derived from an EMBL/GenBank/DDBJ whole genome shotgun (WGS) entry which is preliminary data.</text>
</comment>
<dbReference type="AlphaFoldDB" id="A0A1S2VG29"/>
<feature type="domain" description="Protein YjdM C-terminal" evidence="1">
    <location>
        <begin position="3"/>
        <end position="69"/>
    </location>
</feature>
<dbReference type="PANTHER" id="PTHR30305:SF3">
    <property type="entry name" value="PROTEIN YJDM"/>
    <property type="match status" value="1"/>
</dbReference>
<dbReference type="InterPro" id="IPR004624">
    <property type="entry name" value="YjdM"/>
</dbReference>
<sequence>MEVKDSNGNLLKDGDSVTLIKDLKVRGSSSVLKRGTLVKNIRLTDDEAEIEGRVDRTMMVLRTEFLKKA</sequence>
<dbReference type="PANTHER" id="PTHR30305">
    <property type="entry name" value="PROTEIN YJDM-RELATED"/>
    <property type="match status" value="1"/>
</dbReference>
<organism evidence="2 3">
    <name type="scientific">Arsenicibacter rosenii</name>
    <dbReference type="NCBI Taxonomy" id="1750698"/>
    <lineage>
        <taxon>Bacteria</taxon>
        <taxon>Pseudomonadati</taxon>
        <taxon>Bacteroidota</taxon>
        <taxon>Cytophagia</taxon>
        <taxon>Cytophagales</taxon>
        <taxon>Spirosomataceae</taxon>
        <taxon>Arsenicibacter</taxon>
    </lineage>
</organism>
<name>A0A1S2VG29_9BACT</name>
<proteinExistence type="predicted"/>
<dbReference type="Gene3D" id="2.30.30.40">
    <property type="entry name" value="SH3 Domains"/>
    <property type="match status" value="1"/>
</dbReference>
<dbReference type="EMBL" id="MORL01000010">
    <property type="protein sequence ID" value="OIN57674.1"/>
    <property type="molecule type" value="Genomic_DNA"/>
</dbReference>
<dbReference type="Pfam" id="PF03831">
    <property type="entry name" value="YjdM"/>
    <property type="match status" value="1"/>
</dbReference>
<evidence type="ECO:0000313" key="3">
    <source>
        <dbReference type="Proteomes" id="UP000181790"/>
    </source>
</evidence>
<protein>
    <submittedName>
        <fullName evidence="2">PhnA protein</fullName>
    </submittedName>
</protein>
<dbReference type="Proteomes" id="UP000181790">
    <property type="component" value="Unassembled WGS sequence"/>
</dbReference>
<dbReference type="NCBIfam" id="TIGR00686">
    <property type="entry name" value="phnA"/>
    <property type="match status" value="1"/>
</dbReference>
<dbReference type="InterPro" id="IPR013988">
    <property type="entry name" value="YjdM_C"/>
</dbReference>
<dbReference type="SUPFAM" id="SSF82057">
    <property type="entry name" value="Prokaryotic SH3-related domain"/>
    <property type="match status" value="1"/>
</dbReference>
<evidence type="ECO:0000259" key="1">
    <source>
        <dbReference type="Pfam" id="PF03831"/>
    </source>
</evidence>